<name>A0A1I3LHD8_9RHOB</name>
<dbReference type="STRING" id="588602.SAMN04487991_1032"/>
<protein>
    <recommendedName>
        <fullName evidence="3">DUF3168 domain-containing protein</fullName>
    </recommendedName>
</protein>
<dbReference type="OrthoDB" id="7630456at2"/>
<dbReference type="Gene3D" id="3.30.2000.30">
    <property type="match status" value="1"/>
</dbReference>
<dbReference type="Pfam" id="PF11367">
    <property type="entry name" value="Tail_completion_gp17"/>
    <property type="match status" value="1"/>
</dbReference>
<dbReference type="InterPro" id="IPR053745">
    <property type="entry name" value="Viral_Tail_Comp_sf"/>
</dbReference>
<dbReference type="EMBL" id="FORH01000001">
    <property type="protein sequence ID" value="SFI84171.1"/>
    <property type="molecule type" value="Genomic_DNA"/>
</dbReference>
<proteinExistence type="predicted"/>
<dbReference type="AlphaFoldDB" id="A0A1I3LHD8"/>
<evidence type="ECO:0000313" key="2">
    <source>
        <dbReference type="Proteomes" id="UP000199630"/>
    </source>
</evidence>
<reference evidence="2" key="1">
    <citation type="submission" date="2016-10" db="EMBL/GenBank/DDBJ databases">
        <authorList>
            <person name="Varghese N."/>
            <person name="Submissions S."/>
        </authorList>
    </citation>
    <scope>NUCLEOTIDE SEQUENCE [LARGE SCALE GENOMIC DNA]</scope>
    <source>
        <strain evidence="2">DSM 26471</strain>
    </source>
</reference>
<dbReference type="InterPro" id="IPR021508">
    <property type="entry name" value="Gp17-like"/>
</dbReference>
<evidence type="ECO:0008006" key="3">
    <source>
        <dbReference type="Google" id="ProtNLM"/>
    </source>
</evidence>
<sequence>MLDPVLGFQTAIRQTLIAAPDVTALVEPKNIRAAGGRPDNLPSILFSNAATDYLGRAGRSNRAARVSLILHMWAQEDGADTAHQIGAAVFDALEFGPNANGEIFVDEWHKPSVVWVRDPQPNLTLTHGAMSLEAVIRWKV</sequence>
<evidence type="ECO:0000313" key="1">
    <source>
        <dbReference type="EMBL" id="SFI84171.1"/>
    </source>
</evidence>
<keyword evidence="2" id="KW-1185">Reference proteome</keyword>
<dbReference type="RefSeq" id="WP_090058448.1">
    <property type="nucleotide sequence ID" value="NZ_FORH01000001.1"/>
</dbReference>
<accession>A0A1I3LHD8</accession>
<organism evidence="1 2">
    <name type="scientific">Celeribacter neptunius</name>
    <dbReference type="NCBI Taxonomy" id="588602"/>
    <lineage>
        <taxon>Bacteria</taxon>
        <taxon>Pseudomonadati</taxon>
        <taxon>Pseudomonadota</taxon>
        <taxon>Alphaproteobacteria</taxon>
        <taxon>Rhodobacterales</taxon>
        <taxon>Roseobacteraceae</taxon>
        <taxon>Celeribacter</taxon>
    </lineage>
</organism>
<dbReference type="Proteomes" id="UP000199630">
    <property type="component" value="Unassembled WGS sequence"/>
</dbReference>
<gene>
    <name evidence="1" type="ORF">SAMN04487991_1032</name>
</gene>